<feature type="chain" id="PRO_5006062170" evidence="4">
    <location>
        <begin position="20"/>
        <end position="179"/>
    </location>
</feature>
<dbReference type="PANTHER" id="PTHR44858:SF1">
    <property type="entry name" value="UDP-N-ACETYLGLUCOSAMINE--PEPTIDE N-ACETYLGLUCOSAMINYLTRANSFERASE SPINDLY-RELATED"/>
    <property type="match status" value="1"/>
</dbReference>
<keyword evidence="1" id="KW-0677">Repeat</keyword>
<dbReference type="STRING" id="266809.PM03_12035"/>
<dbReference type="Proteomes" id="UP000051298">
    <property type="component" value="Unassembled WGS sequence"/>
</dbReference>
<dbReference type="SUPFAM" id="SSF48452">
    <property type="entry name" value="TPR-like"/>
    <property type="match status" value="1"/>
</dbReference>
<dbReference type="RefSeq" id="WP_058124131.1">
    <property type="nucleotide sequence ID" value="NZ_CYRX01000031.1"/>
</dbReference>
<proteinExistence type="predicted"/>
<evidence type="ECO:0000256" key="2">
    <source>
        <dbReference type="ARBA" id="ARBA00022803"/>
    </source>
</evidence>
<dbReference type="Pfam" id="PF14559">
    <property type="entry name" value="TPR_19"/>
    <property type="match status" value="1"/>
</dbReference>
<reference evidence="5 6" key="1">
    <citation type="submission" date="2015-09" db="EMBL/GenBank/DDBJ databases">
        <authorList>
            <consortium name="Swine Surveillance"/>
        </authorList>
    </citation>
    <scope>NUCLEOTIDE SEQUENCE [LARGE SCALE GENOMIC DNA]</scope>
    <source>
        <strain evidence="5 6">CECT 5294</strain>
    </source>
</reference>
<dbReference type="InterPro" id="IPR019734">
    <property type="entry name" value="TPR_rpt"/>
</dbReference>
<evidence type="ECO:0000256" key="1">
    <source>
        <dbReference type="ARBA" id="ARBA00022737"/>
    </source>
</evidence>
<dbReference type="EMBL" id="CYRX01000031">
    <property type="protein sequence ID" value="CUH61375.1"/>
    <property type="molecule type" value="Genomic_DNA"/>
</dbReference>
<protein>
    <submittedName>
        <fullName evidence="5">Putative PEP-CTERM system TPR-repeat lipoprotein</fullName>
    </submittedName>
</protein>
<dbReference type="AlphaFoldDB" id="A0A0P1F1R0"/>
<evidence type="ECO:0000256" key="4">
    <source>
        <dbReference type="SAM" id="SignalP"/>
    </source>
</evidence>
<gene>
    <name evidence="5" type="ORF">THS5294_02681</name>
</gene>
<dbReference type="PROSITE" id="PS50005">
    <property type="entry name" value="TPR"/>
    <property type="match status" value="1"/>
</dbReference>
<keyword evidence="2 3" id="KW-0802">TPR repeat</keyword>
<dbReference type="eggNOG" id="COG0457">
    <property type="taxonomic scope" value="Bacteria"/>
</dbReference>
<evidence type="ECO:0000256" key="3">
    <source>
        <dbReference type="PROSITE-ProRule" id="PRU00339"/>
    </source>
</evidence>
<feature type="repeat" description="TPR" evidence="3">
    <location>
        <begin position="101"/>
        <end position="134"/>
    </location>
</feature>
<keyword evidence="4" id="KW-0732">Signal</keyword>
<accession>A0A0P1F1R0</accession>
<sequence>MKHVLMALSLNIIALPVLAETCPEAPPIEADMDRLVAQVQRAPDQMAARALSAEMWELWLQAPDEYSQNLLDSAMARRNVADYAAAEAALTSLVQYCPFYAEGWNQRAFVRFLQSDWDGALTDLDQALKYNPRHTGALTGKALTLINAGRDDEAQPVLREALELNPWLSERALLRGEDL</sequence>
<feature type="signal peptide" evidence="4">
    <location>
        <begin position="1"/>
        <end position="19"/>
    </location>
</feature>
<keyword evidence="5" id="KW-0449">Lipoprotein</keyword>
<evidence type="ECO:0000313" key="5">
    <source>
        <dbReference type="EMBL" id="CUH61375.1"/>
    </source>
</evidence>
<organism evidence="5 6">
    <name type="scientific">Thalassobacter stenotrophicus</name>
    <dbReference type="NCBI Taxonomy" id="266809"/>
    <lineage>
        <taxon>Bacteria</taxon>
        <taxon>Pseudomonadati</taxon>
        <taxon>Pseudomonadota</taxon>
        <taxon>Alphaproteobacteria</taxon>
        <taxon>Rhodobacterales</taxon>
        <taxon>Roseobacteraceae</taxon>
        <taxon>Thalassobacter</taxon>
    </lineage>
</organism>
<dbReference type="PANTHER" id="PTHR44858">
    <property type="entry name" value="TETRATRICOPEPTIDE REPEAT PROTEIN 6"/>
    <property type="match status" value="1"/>
</dbReference>
<name>A0A0P1F1R0_9RHOB</name>
<evidence type="ECO:0000313" key="6">
    <source>
        <dbReference type="Proteomes" id="UP000051298"/>
    </source>
</evidence>
<dbReference type="InterPro" id="IPR050498">
    <property type="entry name" value="Ycf3"/>
</dbReference>
<dbReference type="SMART" id="SM00028">
    <property type="entry name" value="TPR"/>
    <property type="match status" value="2"/>
</dbReference>
<dbReference type="Gene3D" id="1.25.40.10">
    <property type="entry name" value="Tetratricopeptide repeat domain"/>
    <property type="match status" value="1"/>
</dbReference>
<dbReference type="InterPro" id="IPR011990">
    <property type="entry name" value="TPR-like_helical_dom_sf"/>
</dbReference>